<dbReference type="Proteomes" id="UP000224460">
    <property type="component" value="Unassembled WGS sequence"/>
</dbReference>
<proteinExistence type="predicted"/>
<protein>
    <submittedName>
        <fullName evidence="1">Uncharacterized protein</fullName>
    </submittedName>
</protein>
<organism evidence="1 2">
    <name type="scientific">Sporanaerobium hydrogeniformans</name>
    <dbReference type="NCBI Taxonomy" id="3072179"/>
    <lineage>
        <taxon>Bacteria</taxon>
        <taxon>Bacillati</taxon>
        <taxon>Bacillota</taxon>
        <taxon>Clostridia</taxon>
        <taxon>Lachnospirales</taxon>
        <taxon>Lachnospiraceae</taxon>
        <taxon>Sporanaerobium</taxon>
    </lineage>
</organism>
<comment type="caution">
    <text evidence="1">The sequence shown here is derived from an EMBL/GenBank/DDBJ whole genome shotgun (WGS) entry which is preliminary data.</text>
</comment>
<reference evidence="1" key="1">
    <citation type="submission" date="2017-10" db="EMBL/GenBank/DDBJ databases">
        <title>Genome sequence of cellulolytic Lachnospiraceae bacterium XHS1971 isolated from hotspring sediment.</title>
        <authorList>
            <person name="Vasudevan G."/>
            <person name="Joshi A.J."/>
            <person name="Hivarkar S."/>
            <person name="Lanjekar V.B."/>
            <person name="Dhakephalkar P.K."/>
            <person name="Dagar S."/>
        </authorList>
    </citation>
    <scope>NUCLEOTIDE SEQUENCE</scope>
    <source>
        <strain evidence="1">XHS1971</strain>
    </source>
</reference>
<evidence type="ECO:0000313" key="2">
    <source>
        <dbReference type="Proteomes" id="UP000224460"/>
    </source>
</evidence>
<keyword evidence="2" id="KW-1185">Reference proteome</keyword>
<evidence type="ECO:0000313" key="1">
    <source>
        <dbReference type="EMBL" id="PHV70204.1"/>
    </source>
</evidence>
<name>A0AC61DA87_9FIRM</name>
<accession>A0AC61DA87</accession>
<dbReference type="EMBL" id="PEDL01000013">
    <property type="protein sequence ID" value="PHV70204.1"/>
    <property type="molecule type" value="Genomic_DNA"/>
</dbReference>
<gene>
    <name evidence="1" type="ORF">CS063_12050</name>
</gene>
<sequence length="355" mass="39923">MNVGVKIPINELKEGMITAQDVLKQGKMFLKEGTVLKANYLQALRALRLKTLYVKVDKGNISTIIGNEMERFYISTYLSISQIIEDIIEGKQVTLGQIFPIVETIIDKVYFHDCRELILAGIKVKTSYKYAHFFNVCLYSIMISKAIKMSQSETVYLGAAAILHDVGKFRIPQHLLEKPQRLTKEEFEVVKTHTTQGYMMLLNMGVIDKQIADAVLQHHERIDGSGYPIGLKGAAIEKLAQIIGLADTYDAITSHRSYKRGVLPHEAASIIEQFKGNLFNGELVEALIKHIICYPVGSELLLNTNQVVEVIKTHPDEPLRPVVKVLTDKNGSVLSSTYTLDLKPHTEVQIVEIFR</sequence>